<feature type="compositionally biased region" description="Basic and acidic residues" evidence="2">
    <location>
        <begin position="1"/>
        <end position="20"/>
    </location>
</feature>
<protein>
    <recommendedName>
        <fullName evidence="3">RING-type domain-containing protein</fullName>
    </recommendedName>
</protein>
<evidence type="ECO:0000313" key="5">
    <source>
        <dbReference type="Proteomes" id="UP001162131"/>
    </source>
</evidence>
<dbReference type="Proteomes" id="UP001162131">
    <property type="component" value="Unassembled WGS sequence"/>
</dbReference>
<dbReference type="GO" id="GO:0043161">
    <property type="term" value="P:proteasome-mediated ubiquitin-dependent protein catabolic process"/>
    <property type="evidence" value="ECO:0007669"/>
    <property type="project" value="TreeGrafter"/>
</dbReference>
<sequence>MEDRAFNQEDLPDSTHESSRARTVPVMNPPFAHHPYRIHQPESMEITGADSNDRAQPVPYLNPNLSLSNPRYEDPVLPEQIDRAQQIPSFPPHTVNAIPHASRMPEPPKRNVQMSQNVSINKAPALIQPTFNTPKMHEDFIESLTCLICKDIFLDPVVSTCSCAITICRDCSVKNKSKCPTCRQRTTYQPNRVVKELVGKIPYNCACGTSYKRDDKEKHEKQCPQIIRNCGLCVFSGNRRQLEDHLYDKHYLNIFYYFAEPVQDRVVSRN</sequence>
<keyword evidence="1" id="KW-0863">Zinc-finger</keyword>
<keyword evidence="1" id="KW-0862">Zinc</keyword>
<dbReference type="GO" id="GO:0008270">
    <property type="term" value="F:zinc ion binding"/>
    <property type="evidence" value="ECO:0007669"/>
    <property type="project" value="UniProtKB-KW"/>
</dbReference>
<dbReference type="GO" id="GO:0061630">
    <property type="term" value="F:ubiquitin protein ligase activity"/>
    <property type="evidence" value="ECO:0007669"/>
    <property type="project" value="TreeGrafter"/>
</dbReference>
<dbReference type="InterPro" id="IPR004162">
    <property type="entry name" value="SINA-like_animal"/>
</dbReference>
<dbReference type="PANTHER" id="PTHR45877">
    <property type="entry name" value="E3 UBIQUITIN-PROTEIN LIGASE SIAH2"/>
    <property type="match status" value="1"/>
</dbReference>
<proteinExistence type="predicted"/>
<evidence type="ECO:0000256" key="1">
    <source>
        <dbReference type="PROSITE-ProRule" id="PRU00175"/>
    </source>
</evidence>
<keyword evidence="1" id="KW-0479">Metal-binding</keyword>
<dbReference type="PROSITE" id="PS50089">
    <property type="entry name" value="ZF_RING_2"/>
    <property type="match status" value="1"/>
</dbReference>
<reference evidence="4" key="1">
    <citation type="submission" date="2021-09" db="EMBL/GenBank/DDBJ databases">
        <authorList>
            <consortium name="AG Swart"/>
            <person name="Singh M."/>
            <person name="Singh A."/>
            <person name="Seah K."/>
            <person name="Emmerich C."/>
        </authorList>
    </citation>
    <scope>NUCLEOTIDE SEQUENCE</scope>
    <source>
        <strain evidence="4">ATCC30299</strain>
    </source>
</reference>
<feature type="region of interest" description="Disordered" evidence="2">
    <location>
        <begin position="1"/>
        <end position="35"/>
    </location>
</feature>
<organism evidence="4 5">
    <name type="scientific">Blepharisma stoltei</name>
    <dbReference type="NCBI Taxonomy" id="1481888"/>
    <lineage>
        <taxon>Eukaryota</taxon>
        <taxon>Sar</taxon>
        <taxon>Alveolata</taxon>
        <taxon>Ciliophora</taxon>
        <taxon>Postciliodesmatophora</taxon>
        <taxon>Heterotrichea</taxon>
        <taxon>Heterotrichida</taxon>
        <taxon>Blepharismidae</taxon>
        <taxon>Blepharisma</taxon>
    </lineage>
</organism>
<dbReference type="Gene3D" id="3.30.40.10">
    <property type="entry name" value="Zinc/RING finger domain, C3HC4 (zinc finger)"/>
    <property type="match status" value="2"/>
</dbReference>
<accession>A0AAU9K6S4</accession>
<evidence type="ECO:0000313" key="4">
    <source>
        <dbReference type="EMBL" id="CAG9333707.1"/>
    </source>
</evidence>
<comment type="caution">
    <text evidence="4">The sequence shown here is derived from an EMBL/GenBank/DDBJ whole genome shotgun (WGS) entry which is preliminary data.</text>
</comment>
<keyword evidence="5" id="KW-1185">Reference proteome</keyword>
<dbReference type="InterPro" id="IPR013083">
    <property type="entry name" value="Znf_RING/FYVE/PHD"/>
</dbReference>
<dbReference type="InterPro" id="IPR001841">
    <property type="entry name" value="Znf_RING"/>
</dbReference>
<dbReference type="EMBL" id="CAJZBQ010000057">
    <property type="protein sequence ID" value="CAG9333707.1"/>
    <property type="molecule type" value="Genomic_DNA"/>
</dbReference>
<dbReference type="GO" id="GO:0031624">
    <property type="term" value="F:ubiquitin conjugating enzyme binding"/>
    <property type="evidence" value="ECO:0007669"/>
    <property type="project" value="TreeGrafter"/>
</dbReference>
<dbReference type="PANTHER" id="PTHR45877:SF2">
    <property type="entry name" value="E3 UBIQUITIN-PROTEIN LIGASE SINA-RELATED"/>
    <property type="match status" value="1"/>
</dbReference>
<feature type="domain" description="RING-type" evidence="3">
    <location>
        <begin position="146"/>
        <end position="183"/>
    </location>
</feature>
<dbReference type="SUPFAM" id="SSF49599">
    <property type="entry name" value="TRAF domain-like"/>
    <property type="match status" value="1"/>
</dbReference>
<evidence type="ECO:0000256" key="2">
    <source>
        <dbReference type="SAM" id="MobiDB-lite"/>
    </source>
</evidence>
<evidence type="ECO:0000259" key="3">
    <source>
        <dbReference type="PROSITE" id="PS50089"/>
    </source>
</evidence>
<dbReference type="AlphaFoldDB" id="A0AAU9K6S4"/>
<name>A0AAU9K6S4_9CILI</name>
<dbReference type="GO" id="GO:0005737">
    <property type="term" value="C:cytoplasm"/>
    <property type="evidence" value="ECO:0007669"/>
    <property type="project" value="TreeGrafter"/>
</dbReference>
<dbReference type="SUPFAM" id="SSF57850">
    <property type="entry name" value="RING/U-box"/>
    <property type="match status" value="1"/>
</dbReference>
<gene>
    <name evidence="4" type="ORF">BSTOLATCC_MIC59523</name>
</gene>